<evidence type="ECO:0000313" key="2">
    <source>
        <dbReference type="EMBL" id="MBO1805689.1"/>
    </source>
</evidence>
<comment type="caution">
    <text evidence="2">The sequence shown here is derived from an EMBL/GenBank/DDBJ whole genome shotgun (WGS) entry which is preliminary data.</text>
</comment>
<organism evidence="2 3">
    <name type="scientific">Leucobacter ruminantium</name>
    <dbReference type="NCBI Taxonomy" id="1289170"/>
    <lineage>
        <taxon>Bacteria</taxon>
        <taxon>Bacillati</taxon>
        <taxon>Actinomycetota</taxon>
        <taxon>Actinomycetes</taxon>
        <taxon>Micrococcales</taxon>
        <taxon>Microbacteriaceae</taxon>
        <taxon>Leucobacter</taxon>
    </lineage>
</organism>
<keyword evidence="3" id="KW-1185">Reference proteome</keyword>
<dbReference type="RefSeq" id="WP_208046162.1">
    <property type="nucleotide sequence ID" value="NZ_JAGDYL010000017.1"/>
</dbReference>
<dbReference type="AlphaFoldDB" id="A0A939RZP3"/>
<name>A0A939RZP3_9MICO</name>
<proteinExistence type="predicted"/>
<keyword evidence="1" id="KW-0812">Transmembrane</keyword>
<dbReference type="EMBL" id="JAGDYL010000017">
    <property type="protein sequence ID" value="MBO1805689.1"/>
    <property type="molecule type" value="Genomic_DNA"/>
</dbReference>
<feature type="transmembrane region" description="Helical" evidence="1">
    <location>
        <begin position="61"/>
        <end position="86"/>
    </location>
</feature>
<reference evidence="2" key="1">
    <citation type="submission" date="2021-03" db="EMBL/GenBank/DDBJ databases">
        <title>Leucobacter chromiisoli sp. nov., isolated from chromium-containing soil of chemical plant.</title>
        <authorList>
            <person name="Xu Z."/>
        </authorList>
    </citation>
    <scope>NUCLEOTIDE SEQUENCE</scope>
    <source>
        <strain evidence="2">A2</strain>
    </source>
</reference>
<feature type="transmembrane region" description="Helical" evidence="1">
    <location>
        <begin position="27"/>
        <end position="49"/>
    </location>
</feature>
<accession>A0A939RZP3</accession>
<keyword evidence="1" id="KW-1133">Transmembrane helix</keyword>
<protein>
    <submittedName>
        <fullName evidence="2">Uncharacterized protein</fullName>
    </submittedName>
</protein>
<gene>
    <name evidence="2" type="ORF">J4H91_10230</name>
</gene>
<keyword evidence="1" id="KW-0472">Membrane</keyword>
<dbReference type="Proteomes" id="UP000664398">
    <property type="component" value="Unassembled WGS sequence"/>
</dbReference>
<evidence type="ECO:0000256" key="1">
    <source>
        <dbReference type="SAM" id="Phobius"/>
    </source>
</evidence>
<sequence>MGVLSAREQTPADRDVPVRISGFKFVCITRGLAAGLLAVSFGILLAGAMTGSVSGISSGPVVWAAIGTVAAVAIGFQSFGYTAFVYDAGDALLVGRRRAQVPIASIVDLTFSAPGMGRGGAMQVIVTYRGSGRESFCYVPLDAVSGWRLSSREPASITELRRRVEAARSSR</sequence>
<evidence type="ECO:0000313" key="3">
    <source>
        <dbReference type="Proteomes" id="UP000664398"/>
    </source>
</evidence>